<feature type="domain" description="Leucine-binding protein" evidence="5">
    <location>
        <begin position="33"/>
        <end position="342"/>
    </location>
</feature>
<dbReference type="RefSeq" id="WP_183417580.1">
    <property type="nucleotide sequence ID" value="NZ_JACHXA010000010.1"/>
</dbReference>
<organism evidence="6 7">
    <name type="scientific">Limibacillus halophilus</name>
    <dbReference type="NCBI Taxonomy" id="1579333"/>
    <lineage>
        <taxon>Bacteria</taxon>
        <taxon>Pseudomonadati</taxon>
        <taxon>Pseudomonadota</taxon>
        <taxon>Alphaproteobacteria</taxon>
        <taxon>Rhodospirillales</taxon>
        <taxon>Rhodovibrionaceae</taxon>
        <taxon>Limibacillus</taxon>
    </lineage>
</organism>
<dbReference type="AlphaFoldDB" id="A0A839SYU6"/>
<sequence>MNKLITRRRALQGTAAAFAATAIAPKLVLGADPINVGSLTPNTGGGGPFGPNIAAAHRRVVEEVNAAGGVLGREVQLTQENSETNPETAVRAADKLINVNQVIGILGTWSSSVTLGIMPKCQEAGVIQMCTSSSADIPAKDEKGLVFNFQALSPVWGDAIADLALRRGFKTFSLMALNNDFTGSMIDAFAAKVKAKGAQVINEPFFYNGGQSSYRTEVEQLIAGDPEAVFIPAYVTDFTAVYKEIFRSGYEGQVISVSIATGDKFKEAVGEAANGLLHGVPVPPIGSKAYAMYLQEAGLEDTGEVQHPFGTAGRDQMSSLLLAVEKAGSTDTAKVAKAIWEVTTGPGKKEVFSVLEGLEAIRAGEEINYSGASSSVEFDNEGMVLGRDFQLTEVQDGKDVVVERLEFKG</sequence>
<evidence type="ECO:0000256" key="4">
    <source>
        <dbReference type="SAM" id="SignalP"/>
    </source>
</evidence>
<dbReference type="EMBL" id="JACHXA010000010">
    <property type="protein sequence ID" value="MBB3066756.1"/>
    <property type="molecule type" value="Genomic_DNA"/>
</dbReference>
<dbReference type="InterPro" id="IPR006311">
    <property type="entry name" value="TAT_signal"/>
</dbReference>
<dbReference type="GO" id="GO:0006865">
    <property type="term" value="P:amino acid transport"/>
    <property type="evidence" value="ECO:0007669"/>
    <property type="project" value="UniProtKB-KW"/>
</dbReference>
<dbReference type="InterPro" id="IPR028082">
    <property type="entry name" value="Peripla_BP_I"/>
</dbReference>
<feature type="signal peptide" evidence="4">
    <location>
        <begin position="1"/>
        <end position="19"/>
    </location>
</feature>
<keyword evidence="2 4" id="KW-0732">Signal</keyword>
<dbReference type="SUPFAM" id="SSF53822">
    <property type="entry name" value="Periplasmic binding protein-like I"/>
    <property type="match status" value="1"/>
</dbReference>
<comment type="similarity">
    <text evidence="1">Belongs to the leucine-binding protein family.</text>
</comment>
<dbReference type="InterPro" id="IPR051010">
    <property type="entry name" value="BCAA_transport"/>
</dbReference>
<dbReference type="Pfam" id="PF13458">
    <property type="entry name" value="Peripla_BP_6"/>
    <property type="match status" value="1"/>
</dbReference>
<evidence type="ECO:0000256" key="3">
    <source>
        <dbReference type="ARBA" id="ARBA00022970"/>
    </source>
</evidence>
<accession>A0A839SYU6</accession>
<reference evidence="6 7" key="1">
    <citation type="submission" date="2020-08" db="EMBL/GenBank/DDBJ databases">
        <title>Genomic Encyclopedia of Type Strains, Phase III (KMG-III): the genomes of soil and plant-associated and newly described type strains.</title>
        <authorList>
            <person name="Whitman W."/>
        </authorList>
    </citation>
    <scope>NUCLEOTIDE SEQUENCE [LARGE SCALE GENOMIC DNA]</scope>
    <source>
        <strain evidence="6 7">CECT 8803</strain>
    </source>
</reference>
<evidence type="ECO:0000256" key="1">
    <source>
        <dbReference type="ARBA" id="ARBA00010062"/>
    </source>
</evidence>
<protein>
    <submittedName>
        <fullName evidence="6">Branched-chain amino acid transport system substrate-binding protein</fullName>
    </submittedName>
</protein>
<dbReference type="PROSITE" id="PS51318">
    <property type="entry name" value="TAT"/>
    <property type="match status" value="1"/>
</dbReference>
<name>A0A839SYU6_9PROT</name>
<comment type="caution">
    <text evidence="6">The sequence shown here is derived from an EMBL/GenBank/DDBJ whole genome shotgun (WGS) entry which is preliminary data.</text>
</comment>
<evidence type="ECO:0000313" key="7">
    <source>
        <dbReference type="Proteomes" id="UP000581135"/>
    </source>
</evidence>
<keyword evidence="3" id="KW-0813">Transport</keyword>
<dbReference type="Gene3D" id="3.40.50.2300">
    <property type="match status" value="2"/>
</dbReference>
<keyword evidence="7" id="KW-1185">Reference proteome</keyword>
<dbReference type="PANTHER" id="PTHR30483">
    <property type="entry name" value="LEUCINE-SPECIFIC-BINDING PROTEIN"/>
    <property type="match status" value="1"/>
</dbReference>
<proteinExistence type="inferred from homology"/>
<gene>
    <name evidence="6" type="ORF">FHR98_003066</name>
</gene>
<evidence type="ECO:0000256" key="2">
    <source>
        <dbReference type="ARBA" id="ARBA00022729"/>
    </source>
</evidence>
<keyword evidence="3" id="KW-0029">Amino-acid transport</keyword>
<evidence type="ECO:0000259" key="5">
    <source>
        <dbReference type="Pfam" id="PF13458"/>
    </source>
</evidence>
<dbReference type="PANTHER" id="PTHR30483:SF6">
    <property type="entry name" value="PERIPLASMIC BINDING PROTEIN OF ABC TRANSPORTER FOR NATURAL AMINO ACIDS"/>
    <property type="match status" value="1"/>
</dbReference>
<dbReference type="InterPro" id="IPR028081">
    <property type="entry name" value="Leu-bd"/>
</dbReference>
<evidence type="ECO:0000313" key="6">
    <source>
        <dbReference type="EMBL" id="MBB3066756.1"/>
    </source>
</evidence>
<dbReference type="Proteomes" id="UP000581135">
    <property type="component" value="Unassembled WGS sequence"/>
</dbReference>
<feature type="chain" id="PRO_5032773126" evidence="4">
    <location>
        <begin position="20"/>
        <end position="409"/>
    </location>
</feature>